<dbReference type="InterPro" id="IPR036465">
    <property type="entry name" value="vWFA_dom_sf"/>
</dbReference>
<dbReference type="PANTHER" id="PTHR47763">
    <property type="entry name" value="ALPHA-PROTEIN KINASE VWKA"/>
    <property type="match status" value="1"/>
</dbReference>
<dbReference type="PROSITE" id="PS50234">
    <property type="entry name" value="VWFA"/>
    <property type="match status" value="1"/>
</dbReference>
<dbReference type="AlphaFoldDB" id="A0A5C6AU81"/>
<dbReference type="InterPro" id="IPR011990">
    <property type="entry name" value="TPR-like_helical_dom_sf"/>
</dbReference>
<keyword evidence="3" id="KW-1185">Reference proteome</keyword>
<accession>A0A5C6AU81</accession>
<feature type="domain" description="VWFA" evidence="1">
    <location>
        <begin position="75"/>
        <end position="248"/>
    </location>
</feature>
<evidence type="ECO:0000313" key="2">
    <source>
        <dbReference type="EMBL" id="TWU03300.1"/>
    </source>
</evidence>
<dbReference type="SUPFAM" id="SSF53300">
    <property type="entry name" value="vWA-like"/>
    <property type="match status" value="1"/>
</dbReference>
<dbReference type="GO" id="GO:0005737">
    <property type="term" value="C:cytoplasm"/>
    <property type="evidence" value="ECO:0007669"/>
    <property type="project" value="TreeGrafter"/>
</dbReference>
<dbReference type="Gene3D" id="3.40.50.410">
    <property type="entry name" value="von Willebrand factor, type A domain"/>
    <property type="match status" value="1"/>
</dbReference>
<gene>
    <name evidence="2" type="ORF">Pla100_02180</name>
</gene>
<organism evidence="2 3">
    <name type="scientific">Neorhodopirellula pilleata</name>
    <dbReference type="NCBI Taxonomy" id="2714738"/>
    <lineage>
        <taxon>Bacteria</taxon>
        <taxon>Pseudomonadati</taxon>
        <taxon>Planctomycetota</taxon>
        <taxon>Planctomycetia</taxon>
        <taxon>Pirellulales</taxon>
        <taxon>Pirellulaceae</taxon>
        <taxon>Neorhodopirellula</taxon>
    </lineage>
</organism>
<dbReference type="CDD" id="cd00198">
    <property type="entry name" value="vWFA"/>
    <property type="match status" value="1"/>
</dbReference>
<dbReference type="RefSeq" id="WP_231602532.1">
    <property type="nucleotide sequence ID" value="NZ_SJPM01000001.1"/>
</dbReference>
<name>A0A5C6AU81_9BACT</name>
<dbReference type="Pfam" id="PF00092">
    <property type="entry name" value="VWA"/>
    <property type="match status" value="1"/>
</dbReference>
<evidence type="ECO:0000259" key="1">
    <source>
        <dbReference type="PROSITE" id="PS50234"/>
    </source>
</evidence>
<dbReference type="InterPro" id="IPR052969">
    <property type="entry name" value="Thr-specific_kinase-like"/>
</dbReference>
<dbReference type="InterPro" id="IPR002035">
    <property type="entry name" value="VWF_A"/>
</dbReference>
<dbReference type="SMART" id="SM00327">
    <property type="entry name" value="VWA"/>
    <property type="match status" value="1"/>
</dbReference>
<dbReference type="Proteomes" id="UP000316213">
    <property type="component" value="Unassembled WGS sequence"/>
</dbReference>
<reference evidence="2 3" key="1">
    <citation type="submission" date="2019-02" db="EMBL/GenBank/DDBJ databases">
        <title>Deep-cultivation of Planctomycetes and their phenomic and genomic characterization uncovers novel biology.</title>
        <authorList>
            <person name="Wiegand S."/>
            <person name="Jogler M."/>
            <person name="Boedeker C."/>
            <person name="Pinto D."/>
            <person name="Vollmers J."/>
            <person name="Rivas-Marin E."/>
            <person name="Kohn T."/>
            <person name="Peeters S.H."/>
            <person name="Heuer A."/>
            <person name="Rast P."/>
            <person name="Oberbeckmann S."/>
            <person name="Bunk B."/>
            <person name="Jeske O."/>
            <person name="Meyerdierks A."/>
            <person name="Storesund J.E."/>
            <person name="Kallscheuer N."/>
            <person name="Luecker S."/>
            <person name="Lage O.M."/>
            <person name="Pohl T."/>
            <person name="Merkel B.J."/>
            <person name="Hornburger P."/>
            <person name="Mueller R.-W."/>
            <person name="Bruemmer F."/>
            <person name="Labrenz M."/>
            <person name="Spormann A.M."/>
            <person name="Op Den Camp H."/>
            <person name="Overmann J."/>
            <person name="Amann R."/>
            <person name="Jetten M.S.M."/>
            <person name="Mascher T."/>
            <person name="Medema M.H."/>
            <person name="Devos D.P."/>
            <person name="Kaster A.-K."/>
            <person name="Ovreas L."/>
            <person name="Rohde M."/>
            <person name="Galperin M.Y."/>
            <person name="Jogler C."/>
        </authorList>
    </citation>
    <scope>NUCLEOTIDE SEQUENCE [LARGE SCALE GENOMIC DNA]</scope>
    <source>
        <strain evidence="2 3">Pla100</strain>
    </source>
</reference>
<comment type="caution">
    <text evidence="2">The sequence shown here is derived from an EMBL/GenBank/DDBJ whole genome shotgun (WGS) entry which is preliminary data.</text>
</comment>
<dbReference type="GO" id="GO:0004674">
    <property type="term" value="F:protein serine/threonine kinase activity"/>
    <property type="evidence" value="ECO:0007669"/>
    <property type="project" value="TreeGrafter"/>
</dbReference>
<sequence>MGIFTSPLKTGGVVLLVIFGLVWHPRGMVSADEPISVVGNAIESMFSPLAAPKRKTMGLLQRNFLDMAGQSAELEVAIVVDGTDSMAGELQGIRESLLRMIGDLRRLRSGQVRVAIVVYRDFDSPASEVEMLLPAFSADDAEIQSAIDSLQPQQGAPFYYEMVDIGVHRAVTKLNWSDDPTVSKWIILFGDAPPYPSDFSDKELPDAKRYFADEVLVSLASSRGIQIHCILCKSTEETSEPHLESIGSTRRMMDRLSTETGGMVLDLSYPVIREAFTKKSQPPPTQYTPVQPITLRDLAADRKSRPQSSSMMIAVLPHEPVSQISFDPERPAAQVATALVNKLRQLSGVRIKNPLDVERQLRRMRAEGLDEMEAIRGLAARLRVDYVVWGRLQDETTMRTVAFRQRDGLPVIQVSHRGSPDGLAKVVLQAAARSPGSDPDFARFASEVLESAQSSILQTPIAGNASTTSAVLTAIGSLEQSLGEAIGSDQSQRWLDRAEAAAKQAIEQEPDNGLAHWVLANVSFNQASALFRDQIEDRATEAMKDCKSALRLAYNQRDKIGSQPLALEVEADFRLLARRETDQAITLYEKMTDPEMPSDTQRRGHWMLSGLYAGDWGVAEEVVDAKLARQHTVAILAGWPDSPEAEQLRQWLQWDETRDETRHNYLPKLNEALPGLDQ</sequence>
<dbReference type="Gene3D" id="1.25.40.10">
    <property type="entry name" value="Tetratricopeptide repeat domain"/>
    <property type="match status" value="1"/>
</dbReference>
<protein>
    <recommendedName>
        <fullName evidence="1">VWFA domain-containing protein</fullName>
    </recommendedName>
</protein>
<proteinExistence type="predicted"/>
<dbReference type="PANTHER" id="PTHR47763:SF1">
    <property type="entry name" value="DUF659 DOMAIN-CONTAINING PROTEIN"/>
    <property type="match status" value="1"/>
</dbReference>
<dbReference type="EMBL" id="SJPM01000001">
    <property type="protein sequence ID" value="TWU03300.1"/>
    <property type="molecule type" value="Genomic_DNA"/>
</dbReference>
<evidence type="ECO:0000313" key="3">
    <source>
        <dbReference type="Proteomes" id="UP000316213"/>
    </source>
</evidence>